<dbReference type="SMART" id="SM01179">
    <property type="entry name" value="DUF862"/>
    <property type="match status" value="1"/>
</dbReference>
<dbReference type="AlphaFoldDB" id="A0A830HM74"/>
<dbReference type="Pfam" id="PF05903">
    <property type="entry name" value="Peptidase_C97"/>
    <property type="match status" value="1"/>
</dbReference>
<dbReference type="Gene3D" id="3.90.1720.30">
    <property type="entry name" value="PPPDE domains"/>
    <property type="match status" value="1"/>
</dbReference>
<comment type="similarity">
    <text evidence="1">Belongs to the DeSI family.</text>
</comment>
<feature type="region of interest" description="Disordered" evidence="4">
    <location>
        <begin position="1"/>
        <end position="85"/>
    </location>
</feature>
<evidence type="ECO:0000313" key="6">
    <source>
        <dbReference type="EMBL" id="GHP07783.1"/>
    </source>
</evidence>
<evidence type="ECO:0000256" key="4">
    <source>
        <dbReference type="SAM" id="MobiDB-lite"/>
    </source>
</evidence>
<feature type="compositionally biased region" description="Gly residues" evidence="4">
    <location>
        <begin position="59"/>
        <end position="68"/>
    </location>
</feature>
<comment type="caution">
    <text evidence="6">The sequence shown here is derived from an EMBL/GenBank/DDBJ whole genome shotgun (WGS) entry which is preliminary data.</text>
</comment>
<evidence type="ECO:0000256" key="2">
    <source>
        <dbReference type="ARBA" id="ARBA00022670"/>
    </source>
</evidence>
<keyword evidence="2" id="KW-0645">Protease</keyword>
<name>A0A830HM74_9CHLO</name>
<dbReference type="PROSITE" id="PS51858">
    <property type="entry name" value="PPPDE"/>
    <property type="match status" value="1"/>
</dbReference>
<dbReference type="Proteomes" id="UP000660262">
    <property type="component" value="Unassembled WGS sequence"/>
</dbReference>
<dbReference type="EMBL" id="BNJQ01000018">
    <property type="protein sequence ID" value="GHP07783.1"/>
    <property type="molecule type" value="Genomic_DNA"/>
</dbReference>
<dbReference type="InterPro" id="IPR042266">
    <property type="entry name" value="PPPDE_sf"/>
</dbReference>
<dbReference type="GO" id="GO:0016579">
    <property type="term" value="P:protein deubiquitination"/>
    <property type="evidence" value="ECO:0007669"/>
    <property type="project" value="TreeGrafter"/>
</dbReference>
<feature type="compositionally biased region" description="Low complexity" evidence="4">
    <location>
        <begin position="29"/>
        <end position="54"/>
    </location>
</feature>
<reference evidence="6" key="1">
    <citation type="submission" date="2020-10" db="EMBL/GenBank/DDBJ databases">
        <title>Unveiling of a novel bifunctional photoreceptor, Dualchrome1, isolated from a cosmopolitan green alga.</title>
        <authorList>
            <person name="Suzuki S."/>
            <person name="Kawachi M."/>
        </authorList>
    </citation>
    <scope>NUCLEOTIDE SEQUENCE</scope>
    <source>
        <strain evidence="6">NIES 2893</strain>
    </source>
</reference>
<evidence type="ECO:0000259" key="5">
    <source>
        <dbReference type="PROSITE" id="PS51858"/>
    </source>
</evidence>
<dbReference type="GO" id="GO:0101005">
    <property type="term" value="F:deubiquitinase activity"/>
    <property type="evidence" value="ECO:0007669"/>
    <property type="project" value="TreeGrafter"/>
</dbReference>
<protein>
    <recommendedName>
        <fullName evidence="5">PPPDE domain-containing protein</fullName>
    </recommendedName>
</protein>
<feature type="compositionally biased region" description="Basic and acidic residues" evidence="4">
    <location>
        <begin position="293"/>
        <end position="309"/>
    </location>
</feature>
<dbReference type="InterPro" id="IPR008580">
    <property type="entry name" value="PPPDE_dom"/>
</dbReference>
<sequence>MSSDNTTSSASGGGDNNAVLREPLRPPGSGTSSSTSTAPSSSSLASTATQSSSARLDSRGGGTDGNGNGSSNPLRDGQDSHESGVGSDVHINVYGKCALGFGGQTRAALKACSLVSGANRVTSTPPVPLPSKKYTHVADLSPRNDCLFSFGLGIYHSGLEVHGVEYAYGGHDYPSSGIFETAPRDAPAPAEFRASMFLGRTNLSAREVAAEVSRFDDEYRGDRYHLLQRNCNHFVSDLAKHLTNSSSPGWVNRLAWVAMQVRCLLPDSIVPPLEESVAPPRTPRFGTAQRGKRAAERLNGVRRDDERRSLLAPSGITMSTE</sequence>
<gene>
    <name evidence="6" type="ORF">PPROV_000652500</name>
</gene>
<dbReference type="PANTHER" id="PTHR12378">
    <property type="entry name" value="DESUMOYLATING ISOPEPTIDASE"/>
    <property type="match status" value="1"/>
</dbReference>
<feature type="domain" description="PPPDE" evidence="5">
    <location>
        <begin position="131"/>
        <end position="269"/>
    </location>
</feature>
<dbReference type="PANTHER" id="PTHR12378:SF80">
    <property type="entry name" value="IP06716P-RELATED"/>
    <property type="match status" value="1"/>
</dbReference>
<evidence type="ECO:0000256" key="1">
    <source>
        <dbReference type="ARBA" id="ARBA00008140"/>
    </source>
</evidence>
<keyword evidence="3" id="KW-0378">Hydrolase</keyword>
<proteinExistence type="inferred from homology"/>
<accession>A0A830HM74</accession>
<feature type="region of interest" description="Disordered" evidence="4">
    <location>
        <begin position="275"/>
        <end position="321"/>
    </location>
</feature>
<dbReference type="GO" id="GO:0006508">
    <property type="term" value="P:proteolysis"/>
    <property type="evidence" value="ECO:0007669"/>
    <property type="project" value="UniProtKB-KW"/>
</dbReference>
<organism evidence="6 7">
    <name type="scientific">Pycnococcus provasolii</name>
    <dbReference type="NCBI Taxonomy" id="41880"/>
    <lineage>
        <taxon>Eukaryota</taxon>
        <taxon>Viridiplantae</taxon>
        <taxon>Chlorophyta</taxon>
        <taxon>Pseudoscourfieldiophyceae</taxon>
        <taxon>Pseudoscourfieldiales</taxon>
        <taxon>Pycnococcaceae</taxon>
        <taxon>Pycnococcus</taxon>
    </lineage>
</organism>
<dbReference type="OrthoDB" id="412286at2759"/>
<feature type="compositionally biased region" description="Polar residues" evidence="4">
    <location>
        <begin position="1"/>
        <end position="10"/>
    </location>
</feature>
<evidence type="ECO:0000256" key="3">
    <source>
        <dbReference type="ARBA" id="ARBA00022801"/>
    </source>
</evidence>
<evidence type="ECO:0000313" key="7">
    <source>
        <dbReference type="Proteomes" id="UP000660262"/>
    </source>
</evidence>
<keyword evidence="7" id="KW-1185">Reference proteome</keyword>